<reference evidence="15" key="1">
    <citation type="submission" date="2022-12" db="EMBL/GenBank/DDBJ databases">
        <title>Draft genome assemblies for two species of Escallonia (Escalloniales).</title>
        <authorList>
            <person name="Chanderbali A."/>
            <person name="Dervinis C."/>
            <person name="Anghel I."/>
            <person name="Soltis D."/>
            <person name="Soltis P."/>
            <person name="Zapata F."/>
        </authorList>
    </citation>
    <scope>NUCLEOTIDE SEQUENCE</scope>
    <source>
        <strain evidence="15">UCBG92.1500</strain>
        <tissue evidence="15">Leaf</tissue>
    </source>
</reference>
<keyword evidence="7 14" id="KW-1133">Transmembrane helix</keyword>
<evidence type="ECO:0000256" key="2">
    <source>
        <dbReference type="ARBA" id="ARBA00004167"/>
    </source>
</evidence>
<keyword evidence="8 13" id="KW-0560">Oxidoreductase</keyword>
<feature type="binding site" description="axial binding residue" evidence="12">
    <location>
        <position position="446"/>
    </location>
    <ligand>
        <name>heme</name>
        <dbReference type="ChEBI" id="CHEBI:30413"/>
    </ligand>
    <ligandPart>
        <name>Fe</name>
        <dbReference type="ChEBI" id="CHEBI:18248"/>
    </ligandPart>
</feature>
<evidence type="ECO:0008006" key="17">
    <source>
        <dbReference type="Google" id="ProtNLM"/>
    </source>
</evidence>
<evidence type="ECO:0000256" key="6">
    <source>
        <dbReference type="ARBA" id="ARBA00022723"/>
    </source>
</evidence>
<dbReference type="FunFam" id="1.10.630.10:FF:000008">
    <property type="entry name" value="Cytochrome P450 71D8"/>
    <property type="match status" value="1"/>
</dbReference>
<evidence type="ECO:0000313" key="16">
    <source>
        <dbReference type="Proteomes" id="UP001187471"/>
    </source>
</evidence>
<comment type="caution">
    <text evidence="15">The sequence shown here is derived from an EMBL/GenBank/DDBJ whole genome shotgun (WGS) entry which is preliminary data.</text>
</comment>
<keyword evidence="4 12" id="KW-0349">Heme</keyword>
<dbReference type="Proteomes" id="UP001187471">
    <property type="component" value="Unassembled WGS sequence"/>
</dbReference>
<dbReference type="GO" id="GO:0004497">
    <property type="term" value="F:monooxygenase activity"/>
    <property type="evidence" value="ECO:0007669"/>
    <property type="project" value="UniProtKB-KW"/>
</dbReference>
<dbReference type="AlphaFoldDB" id="A0AA88QU45"/>
<keyword evidence="10 13" id="KW-0503">Monooxygenase</keyword>
<evidence type="ECO:0000256" key="10">
    <source>
        <dbReference type="ARBA" id="ARBA00023033"/>
    </source>
</evidence>
<organism evidence="15 16">
    <name type="scientific">Escallonia rubra</name>
    <dbReference type="NCBI Taxonomy" id="112253"/>
    <lineage>
        <taxon>Eukaryota</taxon>
        <taxon>Viridiplantae</taxon>
        <taxon>Streptophyta</taxon>
        <taxon>Embryophyta</taxon>
        <taxon>Tracheophyta</taxon>
        <taxon>Spermatophyta</taxon>
        <taxon>Magnoliopsida</taxon>
        <taxon>eudicotyledons</taxon>
        <taxon>Gunneridae</taxon>
        <taxon>Pentapetalae</taxon>
        <taxon>asterids</taxon>
        <taxon>campanulids</taxon>
        <taxon>Escalloniales</taxon>
        <taxon>Escalloniaceae</taxon>
        <taxon>Escallonia</taxon>
    </lineage>
</organism>
<dbReference type="PANTHER" id="PTHR47953">
    <property type="entry name" value="OS08G0105600 PROTEIN"/>
    <property type="match status" value="1"/>
</dbReference>
<dbReference type="GO" id="GO:0016705">
    <property type="term" value="F:oxidoreductase activity, acting on paired donors, with incorporation or reduction of molecular oxygen"/>
    <property type="evidence" value="ECO:0007669"/>
    <property type="project" value="InterPro"/>
</dbReference>
<evidence type="ECO:0000256" key="12">
    <source>
        <dbReference type="PIRSR" id="PIRSR602401-1"/>
    </source>
</evidence>
<dbReference type="PRINTS" id="PR00463">
    <property type="entry name" value="EP450I"/>
</dbReference>
<comment type="subcellular location">
    <subcellularLocation>
        <location evidence="2">Membrane</location>
        <topology evidence="2">Single-pass membrane protein</topology>
    </subcellularLocation>
</comment>
<dbReference type="InterPro" id="IPR036396">
    <property type="entry name" value="Cyt_P450_sf"/>
</dbReference>
<evidence type="ECO:0000256" key="11">
    <source>
        <dbReference type="ARBA" id="ARBA00023136"/>
    </source>
</evidence>
<comment type="similarity">
    <text evidence="3 13">Belongs to the cytochrome P450 family.</text>
</comment>
<feature type="transmembrane region" description="Helical" evidence="14">
    <location>
        <begin position="6"/>
        <end position="22"/>
    </location>
</feature>
<evidence type="ECO:0000256" key="13">
    <source>
        <dbReference type="RuleBase" id="RU000461"/>
    </source>
</evidence>
<keyword evidence="5 14" id="KW-0812">Transmembrane</keyword>
<evidence type="ECO:0000256" key="9">
    <source>
        <dbReference type="ARBA" id="ARBA00023004"/>
    </source>
</evidence>
<keyword evidence="11 14" id="KW-0472">Membrane</keyword>
<dbReference type="GO" id="GO:0005506">
    <property type="term" value="F:iron ion binding"/>
    <property type="evidence" value="ECO:0007669"/>
    <property type="project" value="InterPro"/>
</dbReference>
<protein>
    <recommendedName>
        <fullName evidence="17">Cytochrome P450</fullName>
    </recommendedName>
</protein>
<dbReference type="InterPro" id="IPR052306">
    <property type="entry name" value="CYP450_71D"/>
</dbReference>
<gene>
    <name evidence="15" type="ORF">RJ640_026373</name>
</gene>
<evidence type="ECO:0000256" key="1">
    <source>
        <dbReference type="ARBA" id="ARBA00001971"/>
    </source>
</evidence>
<accession>A0AA88QU45</accession>
<sequence>MELIQFPFSLITLLILLFFFLLEMRKAFKGKNESQQLPPGPRKLPLIGNLLSLVGSLPHHTLTDLAKRYGPLMHLQLGENSVFVVSSPRVAKEVLKVHDHAFLNRPKLVALKVVMYDYTDIAFSPYGEYWRQLRKICALELLSAKKVWSFRSIREGEVWHLIDSILSSSGSVINITEMIDALSNAITCKAVFGSRYKDQDTLIQVINDTSTSSSGFDLADLFPSCKLLHIFSGMRSKVEKLQQKVDQIFDSIIGERTQNASHNKQNDNAEVQEEDLLDVLLRLKESNDLQFPLTSNNIKAVIFDMFAGGTSTSSTTIQWAMSEMIRNPRVMEKAQAEVRQALGEKKRIFETDIQGLSYLKLVIKETLRTHPALPVIIRECSEQCEIDGYVIPKKSRVAVNAWAIGRDPDYWHNAQEFEPERFKDSSIEFSGTNLEYIPFGAGRRMCPGLAFGIASVELPLAQLLYHFNWKLPGGKKPEELDMAEVFGATVGRKNSLHLTATPHSPL</sequence>
<evidence type="ECO:0000256" key="5">
    <source>
        <dbReference type="ARBA" id="ARBA00022692"/>
    </source>
</evidence>
<evidence type="ECO:0000256" key="14">
    <source>
        <dbReference type="SAM" id="Phobius"/>
    </source>
</evidence>
<dbReference type="PROSITE" id="PS00086">
    <property type="entry name" value="CYTOCHROME_P450"/>
    <property type="match status" value="1"/>
</dbReference>
<dbReference type="SUPFAM" id="SSF48264">
    <property type="entry name" value="Cytochrome P450"/>
    <property type="match status" value="1"/>
</dbReference>
<evidence type="ECO:0000256" key="8">
    <source>
        <dbReference type="ARBA" id="ARBA00023002"/>
    </source>
</evidence>
<name>A0AA88QU45_9ASTE</name>
<dbReference type="Pfam" id="PF00067">
    <property type="entry name" value="p450"/>
    <property type="match status" value="1"/>
</dbReference>
<evidence type="ECO:0000256" key="7">
    <source>
        <dbReference type="ARBA" id="ARBA00022989"/>
    </source>
</evidence>
<evidence type="ECO:0000256" key="4">
    <source>
        <dbReference type="ARBA" id="ARBA00022617"/>
    </source>
</evidence>
<keyword evidence="6 12" id="KW-0479">Metal-binding</keyword>
<dbReference type="InterPro" id="IPR002401">
    <property type="entry name" value="Cyt_P450_E_grp-I"/>
</dbReference>
<evidence type="ECO:0000313" key="15">
    <source>
        <dbReference type="EMBL" id="KAK2967946.1"/>
    </source>
</evidence>
<keyword evidence="9 12" id="KW-0408">Iron</keyword>
<dbReference type="EMBL" id="JAVXUO010002971">
    <property type="protein sequence ID" value="KAK2967946.1"/>
    <property type="molecule type" value="Genomic_DNA"/>
</dbReference>
<dbReference type="GO" id="GO:0020037">
    <property type="term" value="F:heme binding"/>
    <property type="evidence" value="ECO:0007669"/>
    <property type="project" value="InterPro"/>
</dbReference>
<proteinExistence type="inferred from homology"/>
<keyword evidence="16" id="KW-1185">Reference proteome</keyword>
<evidence type="ECO:0000256" key="3">
    <source>
        <dbReference type="ARBA" id="ARBA00010617"/>
    </source>
</evidence>
<dbReference type="GO" id="GO:0016020">
    <property type="term" value="C:membrane"/>
    <property type="evidence" value="ECO:0007669"/>
    <property type="project" value="UniProtKB-SubCell"/>
</dbReference>
<dbReference type="PRINTS" id="PR00385">
    <property type="entry name" value="P450"/>
</dbReference>
<dbReference type="PANTHER" id="PTHR47953:SF19">
    <property type="entry name" value="OS06G0641600 PROTEIN"/>
    <property type="match status" value="1"/>
</dbReference>
<dbReference type="CDD" id="cd11072">
    <property type="entry name" value="CYP71-like"/>
    <property type="match status" value="1"/>
</dbReference>
<comment type="cofactor">
    <cofactor evidence="1 12">
        <name>heme</name>
        <dbReference type="ChEBI" id="CHEBI:30413"/>
    </cofactor>
</comment>
<dbReference type="Gene3D" id="1.10.630.10">
    <property type="entry name" value="Cytochrome P450"/>
    <property type="match status" value="1"/>
</dbReference>
<dbReference type="InterPro" id="IPR017972">
    <property type="entry name" value="Cyt_P450_CS"/>
</dbReference>
<dbReference type="InterPro" id="IPR001128">
    <property type="entry name" value="Cyt_P450"/>
</dbReference>